<evidence type="ECO:0000313" key="1">
    <source>
        <dbReference type="EnsemblMetazoa" id="OVOC4118.1"/>
    </source>
</evidence>
<sequence>MFGGFRMIRLKRVTCRCKESVKEKEKEEIRNHKTKCKKRTNYMPNKKDELLNLTYQVKMQDLWTTSVQCWFSAKTLMKFLQFNVGLAPRCS</sequence>
<dbReference type="AlphaFoldDB" id="A0A8R1XWE6"/>
<dbReference type="Proteomes" id="UP000024404">
    <property type="component" value="Unassembled WGS sequence"/>
</dbReference>
<reference evidence="1" key="2">
    <citation type="submission" date="2022-06" db="UniProtKB">
        <authorList>
            <consortium name="EnsemblMetazoa"/>
        </authorList>
    </citation>
    <scope>IDENTIFICATION</scope>
</reference>
<evidence type="ECO:0000313" key="2">
    <source>
        <dbReference type="Proteomes" id="UP000024404"/>
    </source>
</evidence>
<organism evidence="1 2">
    <name type="scientific">Onchocerca volvulus</name>
    <dbReference type="NCBI Taxonomy" id="6282"/>
    <lineage>
        <taxon>Eukaryota</taxon>
        <taxon>Metazoa</taxon>
        <taxon>Ecdysozoa</taxon>
        <taxon>Nematoda</taxon>
        <taxon>Chromadorea</taxon>
        <taxon>Rhabditida</taxon>
        <taxon>Spirurina</taxon>
        <taxon>Spiruromorpha</taxon>
        <taxon>Filarioidea</taxon>
        <taxon>Onchocercidae</taxon>
        <taxon>Onchocerca</taxon>
    </lineage>
</organism>
<name>A0A8R1XWE6_ONCVO</name>
<reference evidence="2" key="1">
    <citation type="submission" date="2013-10" db="EMBL/GenBank/DDBJ databases">
        <title>Genome sequencing of Onchocerca volvulus.</title>
        <authorList>
            <person name="Cotton J."/>
            <person name="Tsai J."/>
            <person name="Stanley E."/>
            <person name="Tracey A."/>
            <person name="Holroyd N."/>
            <person name="Lustigman S."/>
            <person name="Berriman M."/>
        </authorList>
    </citation>
    <scope>NUCLEOTIDE SEQUENCE</scope>
</reference>
<protein>
    <submittedName>
        <fullName evidence="1">Uncharacterized protein</fullName>
    </submittedName>
</protein>
<dbReference type="EMBL" id="CMVM020000127">
    <property type="status" value="NOT_ANNOTATED_CDS"/>
    <property type="molecule type" value="Genomic_DNA"/>
</dbReference>
<dbReference type="EnsemblMetazoa" id="OVOC4118.1">
    <property type="protein sequence ID" value="OVOC4118.1"/>
    <property type="gene ID" value="WBGene00240927"/>
</dbReference>
<keyword evidence="2" id="KW-1185">Reference proteome</keyword>
<accession>A0A8R1XWE6</accession>
<proteinExistence type="predicted"/>